<sequence length="125" mass="14660">MKIENSKQRRQFPAFGSWNLCDEIPITQYFESAAMFFGSEGDDLFKVVAVTPTKNQFHHEKKGNKGGVMRREEETNKHYKEQKKKPKCVDEDLYKISPELLYKIPKKKRLLRNFWTACLGLNCIA</sequence>
<feature type="compositionally biased region" description="Basic and acidic residues" evidence="1">
    <location>
        <begin position="69"/>
        <end position="79"/>
    </location>
</feature>
<evidence type="ECO:0000256" key="1">
    <source>
        <dbReference type="SAM" id="MobiDB-lite"/>
    </source>
</evidence>
<dbReference type="AlphaFoldDB" id="A0A6P5G2J0"/>
<name>A0A6P5G2J0_ANACO</name>
<gene>
    <name evidence="3" type="primary">LOC109717951</name>
</gene>
<dbReference type="PANTHER" id="PTHR33699">
    <property type="entry name" value="EXPRESSED PROTEIN"/>
    <property type="match status" value="1"/>
</dbReference>
<dbReference type="GeneID" id="109717951"/>
<dbReference type="RefSeq" id="XP_020099505.1">
    <property type="nucleotide sequence ID" value="XM_020243916.1"/>
</dbReference>
<evidence type="ECO:0000313" key="2">
    <source>
        <dbReference type="Proteomes" id="UP000515123"/>
    </source>
</evidence>
<feature type="region of interest" description="Disordered" evidence="1">
    <location>
        <begin position="56"/>
        <end position="83"/>
    </location>
</feature>
<proteinExistence type="predicted"/>
<dbReference type="OrthoDB" id="755325at2759"/>
<dbReference type="PANTHER" id="PTHR33699:SF2">
    <property type="entry name" value="PATHOGENIC TYPE III EFFECTOR AVIRULENCE FACTOR AVR AVRRPT-CLEAVAGE: CLEAVAGE SITE PROTEIN-RELATED"/>
    <property type="match status" value="1"/>
</dbReference>
<reference evidence="2" key="1">
    <citation type="journal article" date="2015" name="Nat. Genet.">
        <title>The pineapple genome and the evolution of CAM photosynthesis.</title>
        <authorList>
            <person name="Ming R."/>
            <person name="VanBuren R."/>
            <person name="Wai C.M."/>
            <person name="Tang H."/>
            <person name="Schatz M.C."/>
            <person name="Bowers J.E."/>
            <person name="Lyons E."/>
            <person name="Wang M.L."/>
            <person name="Chen J."/>
            <person name="Biggers E."/>
            <person name="Zhang J."/>
            <person name="Huang L."/>
            <person name="Zhang L."/>
            <person name="Miao W."/>
            <person name="Zhang J."/>
            <person name="Ye Z."/>
            <person name="Miao C."/>
            <person name="Lin Z."/>
            <person name="Wang H."/>
            <person name="Zhou H."/>
            <person name="Yim W.C."/>
            <person name="Priest H.D."/>
            <person name="Zheng C."/>
            <person name="Woodhouse M."/>
            <person name="Edger P.P."/>
            <person name="Guyot R."/>
            <person name="Guo H.B."/>
            <person name="Guo H."/>
            <person name="Zheng G."/>
            <person name="Singh R."/>
            <person name="Sharma A."/>
            <person name="Min X."/>
            <person name="Zheng Y."/>
            <person name="Lee H."/>
            <person name="Gurtowski J."/>
            <person name="Sedlazeck F.J."/>
            <person name="Harkess A."/>
            <person name="McKain M.R."/>
            <person name="Liao Z."/>
            <person name="Fang J."/>
            <person name="Liu J."/>
            <person name="Zhang X."/>
            <person name="Zhang Q."/>
            <person name="Hu W."/>
            <person name="Qin Y."/>
            <person name="Wang K."/>
            <person name="Chen L.Y."/>
            <person name="Shirley N."/>
            <person name="Lin Y.R."/>
            <person name="Liu L.Y."/>
            <person name="Hernandez A.G."/>
            <person name="Wright C.L."/>
            <person name="Bulone V."/>
            <person name="Tuskan G.A."/>
            <person name="Heath K."/>
            <person name="Zee F."/>
            <person name="Moore P.H."/>
            <person name="Sunkar R."/>
            <person name="Leebens-Mack J.H."/>
            <person name="Mockler T."/>
            <person name="Bennetzen J.L."/>
            <person name="Freeling M."/>
            <person name="Sankoff D."/>
            <person name="Paterson A.H."/>
            <person name="Zhu X."/>
            <person name="Yang X."/>
            <person name="Smith J.A."/>
            <person name="Cushman J.C."/>
            <person name="Paull R.E."/>
            <person name="Yu Q."/>
        </authorList>
    </citation>
    <scope>NUCLEOTIDE SEQUENCE [LARGE SCALE GENOMIC DNA]</scope>
    <source>
        <strain evidence="2">cv. F153</strain>
    </source>
</reference>
<reference evidence="3" key="2">
    <citation type="submission" date="2025-08" db="UniProtKB">
        <authorList>
            <consortium name="RefSeq"/>
        </authorList>
    </citation>
    <scope>IDENTIFICATION</scope>
    <source>
        <tissue evidence="3">Leaf</tissue>
    </source>
</reference>
<evidence type="ECO:0000313" key="3">
    <source>
        <dbReference type="RefSeq" id="XP_020099505.1"/>
    </source>
</evidence>
<accession>A0A6P5G2J0</accession>
<protein>
    <submittedName>
        <fullName evidence="3">Uncharacterized protein LOC109717951 isoform X1</fullName>
    </submittedName>
</protein>
<dbReference type="Proteomes" id="UP000515123">
    <property type="component" value="Linkage group 1"/>
</dbReference>
<organism evidence="2 3">
    <name type="scientific">Ananas comosus</name>
    <name type="common">Pineapple</name>
    <name type="synonym">Ananas ananas</name>
    <dbReference type="NCBI Taxonomy" id="4615"/>
    <lineage>
        <taxon>Eukaryota</taxon>
        <taxon>Viridiplantae</taxon>
        <taxon>Streptophyta</taxon>
        <taxon>Embryophyta</taxon>
        <taxon>Tracheophyta</taxon>
        <taxon>Spermatophyta</taxon>
        <taxon>Magnoliopsida</taxon>
        <taxon>Liliopsida</taxon>
        <taxon>Poales</taxon>
        <taxon>Bromeliaceae</taxon>
        <taxon>Bromelioideae</taxon>
        <taxon>Ananas</taxon>
    </lineage>
</organism>
<keyword evidence="2" id="KW-1185">Reference proteome</keyword>